<feature type="non-terminal residue" evidence="1">
    <location>
        <position position="1"/>
    </location>
</feature>
<evidence type="ECO:0000313" key="1">
    <source>
        <dbReference type="EMBL" id="CDW40782.1"/>
    </source>
</evidence>
<name>A0A0K2USC1_LEPSM</name>
<dbReference type="AlphaFoldDB" id="A0A0K2USC1"/>
<protein>
    <submittedName>
        <fullName evidence="1">Uncharacterized protein</fullName>
    </submittedName>
</protein>
<reference evidence="1" key="1">
    <citation type="submission" date="2014-05" db="EMBL/GenBank/DDBJ databases">
        <authorList>
            <person name="Chronopoulou M."/>
        </authorList>
    </citation>
    <scope>NUCLEOTIDE SEQUENCE</scope>
    <source>
        <tissue evidence="1">Whole organism</tissue>
    </source>
</reference>
<accession>A0A0K2USC1</accession>
<organism evidence="1">
    <name type="scientific">Lepeophtheirus salmonis</name>
    <name type="common">Salmon louse</name>
    <name type="synonym">Caligus salmonis</name>
    <dbReference type="NCBI Taxonomy" id="72036"/>
    <lineage>
        <taxon>Eukaryota</taxon>
        <taxon>Metazoa</taxon>
        <taxon>Ecdysozoa</taxon>
        <taxon>Arthropoda</taxon>
        <taxon>Crustacea</taxon>
        <taxon>Multicrustacea</taxon>
        <taxon>Hexanauplia</taxon>
        <taxon>Copepoda</taxon>
        <taxon>Siphonostomatoida</taxon>
        <taxon>Caligidae</taxon>
        <taxon>Lepeophtheirus</taxon>
    </lineage>
</organism>
<proteinExistence type="predicted"/>
<sequence>LNNPNKEKYIEGRHEGSTLPSLRIDKRDCTGWNLKGPQSLVLNKDRHNTRHDPPAVLLLYS</sequence>
<dbReference type="EMBL" id="HACA01023421">
    <property type="protein sequence ID" value="CDW40782.1"/>
    <property type="molecule type" value="Transcribed_RNA"/>
</dbReference>